<proteinExistence type="predicted"/>
<name>A0A4R9AGI0_9MICO</name>
<evidence type="ECO:0000313" key="2">
    <source>
        <dbReference type="EMBL" id="TFD61601.1"/>
    </source>
</evidence>
<keyword evidence="3" id="KW-1185">Reference proteome</keyword>
<dbReference type="OrthoDB" id="3259283at2"/>
<organism evidence="2 3">
    <name type="scientific">Cryobacterium suzukii</name>
    <dbReference type="NCBI Taxonomy" id="1259198"/>
    <lineage>
        <taxon>Bacteria</taxon>
        <taxon>Bacillati</taxon>
        <taxon>Actinomycetota</taxon>
        <taxon>Actinomycetes</taxon>
        <taxon>Micrococcales</taxon>
        <taxon>Microbacteriaceae</taxon>
        <taxon>Cryobacterium</taxon>
    </lineage>
</organism>
<dbReference type="GO" id="GO:0050135">
    <property type="term" value="F:NADP+ nucleosidase activity"/>
    <property type="evidence" value="ECO:0007669"/>
    <property type="project" value="InterPro"/>
</dbReference>
<evidence type="ECO:0000313" key="3">
    <source>
        <dbReference type="Proteomes" id="UP000298170"/>
    </source>
</evidence>
<dbReference type="AlphaFoldDB" id="A0A4R9AGI0"/>
<feature type="domain" description="TNT" evidence="1">
    <location>
        <begin position="104"/>
        <end position="195"/>
    </location>
</feature>
<protein>
    <submittedName>
        <fullName evidence="2">DUF4237 domain-containing protein</fullName>
    </submittedName>
</protein>
<dbReference type="Pfam" id="PF14021">
    <property type="entry name" value="TNT"/>
    <property type="match status" value="1"/>
</dbReference>
<sequence length="198" mass="21895">MRLRRLCRRPMDARFLCRWASSRIYRRVRTNGIRRSGHRLHGLNTWRGRKNRMSELGEGALSAEGWAARYIDSFNNLRPVPANGGVPDKRVSTGNITALIEAFGDTIDRVGDPSGEFFTILGGSFDQRALLPEAASARLHTYRITGTMPAGWQVELGENAPAFGRSGGARYVVFLGANGQKMNVFELVDVGVLDDITA</sequence>
<gene>
    <name evidence="2" type="ORF">E3T39_06055</name>
</gene>
<dbReference type="Proteomes" id="UP000298170">
    <property type="component" value="Unassembled WGS sequence"/>
</dbReference>
<evidence type="ECO:0000259" key="1">
    <source>
        <dbReference type="Pfam" id="PF14021"/>
    </source>
</evidence>
<reference evidence="2 3" key="1">
    <citation type="submission" date="2019-03" db="EMBL/GenBank/DDBJ databases">
        <title>Genomics of glacier-inhabiting Cryobacterium strains.</title>
        <authorList>
            <person name="Liu Q."/>
            <person name="Xin Y.-H."/>
        </authorList>
    </citation>
    <scope>NUCLEOTIDE SEQUENCE [LARGE SCALE GENOMIC DNA]</scope>
    <source>
        <strain evidence="2 3">Sr39</strain>
    </source>
</reference>
<comment type="caution">
    <text evidence="2">The sequence shown here is derived from an EMBL/GenBank/DDBJ whole genome shotgun (WGS) entry which is preliminary data.</text>
</comment>
<accession>A0A4R9AGI0</accession>
<dbReference type="InterPro" id="IPR025331">
    <property type="entry name" value="TNT"/>
</dbReference>
<dbReference type="EMBL" id="SOHJ01000004">
    <property type="protein sequence ID" value="TFD61601.1"/>
    <property type="molecule type" value="Genomic_DNA"/>
</dbReference>